<evidence type="ECO:0000256" key="9">
    <source>
        <dbReference type="ARBA" id="ARBA00023224"/>
    </source>
</evidence>
<dbReference type="InterPro" id="IPR051310">
    <property type="entry name" value="MCP_chemotaxis"/>
</dbReference>
<dbReference type="PRINTS" id="PR00260">
    <property type="entry name" value="CHEMTRNSDUCR"/>
</dbReference>
<comment type="caution">
    <text evidence="15">The sequence shown here is derived from an EMBL/GenBank/DDBJ whole genome shotgun (WGS) entry which is preliminary data.</text>
</comment>
<evidence type="ECO:0000256" key="5">
    <source>
        <dbReference type="ARBA" id="ARBA00022519"/>
    </source>
</evidence>
<feature type="domain" description="HAMP" evidence="14">
    <location>
        <begin position="236"/>
        <end position="290"/>
    </location>
</feature>
<evidence type="ECO:0000259" key="14">
    <source>
        <dbReference type="PROSITE" id="PS50885"/>
    </source>
</evidence>
<protein>
    <submittedName>
        <fullName evidence="15">Chemoreceptor</fullName>
    </submittedName>
</protein>
<dbReference type="SUPFAM" id="SSF58104">
    <property type="entry name" value="Methyl-accepting chemotaxis protein (MCP) signaling domain"/>
    <property type="match status" value="1"/>
</dbReference>
<evidence type="ECO:0000256" key="12">
    <source>
        <dbReference type="SAM" id="Phobius"/>
    </source>
</evidence>
<dbReference type="EMBL" id="WUBS01000008">
    <property type="protein sequence ID" value="NDL63701.1"/>
    <property type="molecule type" value="Genomic_DNA"/>
</dbReference>
<proteinExistence type="inferred from homology"/>
<gene>
    <name evidence="15" type="ORF">GRH90_13195</name>
</gene>
<reference evidence="15 16" key="1">
    <citation type="submission" date="2019-12" db="EMBL/GenBank/DDBJ databases">
        <authorList>
            <person name="Lee S.D."/>
        </authorList>
    </citation>
    <scope>NUCLEOTIDE SEQUENCE [LARGE SCALE GENOMIC DNA]</scope>
    <source>
        <strain evidence="15 16">SAP-6</strain>
    </source>
</reference>
<evidence type="ECO:0000259" key="13">
    <source>
        <dbReference type="PROSITE" id="PS50111"/>
    </source>
</evidence>
<dbReference type="PROSITE" id="PS50885">
    <property type="entry name" value="HAMP"/>
    <property type="match status" value="1"/>
</dbReference>
<keyword evidence="9 11" id="KW-0807">Transducer</keyword>
<evidence type="ECO:0000256" key="6">
    <source>
        <dbReference type="ARBA" id="ARBA00022692"/>
    </source>
</evidence>
<reference evidence="15 16" key="2">
    <citation type="submission" date="2020-02" db="EMBL/GenBank/DDBJ databases">
        <title>The new genus of Enterobacteriales.</title>
        <authorList>
            <person name="Kim I.S."/>
        </authorList>
    </citation>
    <scope>NUCLEOTIDE SEQUENCE [LARGE SCALE GENOMIC DNA]</scope>
    <source>
        <strain evidence="15 16">SAP-6</strain>
    </source>
</reference>
<dbReference type="Pfam" id="PF00015">
    <property type="entry name" value="MCPsignal"/>
    <property type="match status" value="1"/>
</dbReference>
<comment type="subcellular location">
    <subcellularLocation>
        <location evidence="1">Cell inner membrane</location>
        <topology evidence="1">Multi-pass membrane protein</topology>
    </subcellularLocation>
</comment>
<feature type="domain" description="Methyl-accepting transducer" evidence="13">
    <location>
        <begin position="295"/>
        <end position="521"/>
    </location>
</feature>
<evidence type="ECO:0000256" key="10">
    <source>
        <dbReference type="ARBA" id="ARBA00029447"/>
    </source>
</evidence>
<accession>A0A845SM51</accession>
<dbReference type="InterPro" id="IPR003122">
    <property type="entry name" value="Tar_rcpt_lig-bd"/>
</dbReference>
<keyword evidence="8 12" id="KW-0472">Membrane</keyword>
<dbReference type="SUPFAM" id="SSF47170">
    <property type="entry name" value="Aspartate receptor, ligand-binding domain"/>
    <property type="match status" value="1"/>
</dbReference>
<dbReference type="GO" id="GO:0007165">
    <property type="term" value="P:signal transduction"/>
    <property type="evidence" value="ECO:0007669"/>
    <property type="project" value="UniProtKB-KW"/>
</dbReference>
<evidence type="ECO:0000313" key="15">
    <source>
        <dbReference type="EMBL" id="NDL63701.1"/>
    </source>
</evidence>
<feature type="transmembrane region" description="Helical" evidence="12">
    <location>
        <begin position="215"/>
        <end position="239"/>
    </location>
</feature>
<dbReference type="InterPro" id="IPR004089">
    <property type="entry name" value="MCPsignal_dom"/>
</dbReference>
<keyword evidence="7 12" id="KW-1133">Transmembrane helix</keyword>
<dbReference type="Gene3D" id="1.10.287.950">
    <property type="entry name" value="Methyl-accepting chemotaxis protein"/>
    <property type="match status" value="1"/>
</dbReference>
<dbReference type="PROSITE" id="PS50111">
    <property type="entry name" value="CHEMOTAXIS_TRANSDUC_2"/>
    <property type="match status" value="1"/>
</dbReference>
<keyword evidence="15" id="KW-0675">Receptor</keyword>
<evidence type="ECO:0000256" key="8">
    <source>
        <dbReference type="ARBA" id="ARBA00023136"/>
    </source>
</evidence>
<dbReference type="InterPro" id="IPR035440">
    <property type="entry name" value="4HB_MCP_dom_sf"/>
</dbReference>
<name>A0A845SM51_9GAMM</name>
<keyword evidence="5" id="KW-0997">Cell inner membrane</keyword>
<dbReference type="PANTHER" id="PTHR43531:SF14">
    <property type="entry name" value="METHYL-ACCEPTING CHEMOTAXIS PROTEIN I-RELATED"/>
    <property type="match status" value="1"/>
</dbReference>
<dbReference type="AlphaFoldDB" id="A0A845SM51"/>
<dbReference type="InterPro" id="IPR004090">
    <property type="entry name" value="Chemotax_Me-accpt_rcpt"/>
</dbReference>
<dbReference type="GO" id="GO:0005886">
    <property type="term" value="C:plasma membrane"/>
    <property type="evidence" value="ECO:0007669"/>
    <property type="project" value="UniProtKB-SubCell"/>
</dbReference>
<organism evidence="15 16">
    <name type="scientific">Acerihabitans arboris</name>
    <dbReference type="NCBI Taxonomy" id="2691583"/>
    <lineage>
        <taxon>Bacteria</taxon>
        <taxon>Pseudomonadati</taxon>
        <taxon>Pseudomonadota</taxon>
        <taxon>Gammaproteobacteria</taxon>
        <taxon>Enterobacterales</taxon>
        <taxon>Pectobacteriaceae</taxon>
        <taxon>Acerihabitans</taxon>
    </lineage>
</organism>
<keyword evidence="4" id="KW-0145">Chemotaxis</keyword>
<evidence type="ECO:0000256" key="11">
    <source>
        <dbReference type="PROSITE-ProRule" id="PRU00284"/>
    </source>
</evidence>
<keyword evidence="6 12" id="KW-0812">Transmembrane</keyword>
<dbReference type="PANTHER" id="PTHR43531">
    <property type="entry name" value="PROTEIN ICFG"/>
    <property type="match status" value="1"/>
</dbReference>
<dbReference type="Gene3D" id="1.20.120.30">
    <property type="entry name" value="Aspartate receptor, ligand-binding domain"/>
    <property type="match status" value="1"/>
</dbReference>
<evidence type="ECO:0000313" key="16">
    <source>
        <dbReference type="Proteomes" id="UP000461443"/>
    </source>
</evidence>
<evidence type="ECO:0000256" key="1">
    <source>
        <dbReference type="ARBA" id="ARBA00004429"/>
    </source>
</evidence>
<evidence type="ECO:0000256" key="3">
    <source>
        <dbReference type="ARBA" id="ARBA00022481"/>
    </source>
</evidence>
<evidence type="ECO:0000256" key="4">
    <source>
        <dbReference type="ARBA" id="ARBA00022500"/>
    </source>
</evidence>
<dbReference type="GO" id="GO:0006935">
    <property type="term" value="P:chemotaxis"/>
    <property type="evidence" value="ECO:0007669"/>
    <property type="project" value="UniProtKB-KW"/>
</dbReference>
<dbReference type="CDD" id="cd19407">
    <property type="entry name" value="Tar_Tsr_sensor"/>
    <property type="match status" value="1"/>
</dbReference>
<comment type="similarity">
    <text evidence="10">Belongs to the methyl-accepting chemotaxis (MCP) protein family.</text>
</comment>
<sequence>MDKMMLIIGRGFFKGKTWRVPPFILPYWMTSLRGGFILFLLLFCLLQCAAVVLLSHLVAHTKTNIATAHAMTERQSLMNKSRIELLTASDNINRAGIYFMQDKQSGSVDSWQALADSADAALKSARVFFAEYQQLGTAQDNDAALRQNFALVSDGLNEQLKGLRADNLDSFFMVPIQAFQEQFNAAFYQQLNQDTGDAGRFNQSILSSLTASRNLSLGVSALLVGLLALAGLALSYAVIMPLDRALRHMAQIATGNIAGPVPASRWQSREILALNQGIGQMQLGLQHIVNEINEISSLVMQGAGDIAGHNQRVSQHNRHQTRAFHIIGDRLNTVAQEAENGALFAGNATRQMSDAEALTRRCGEMVTEVDKKMHEIVAESGKIAGIVTFLDGISMQTKLLSLNGAIEAAHAGVYGNTFAVVAREMGLLSQKSGSSTRDIDTLIQSTHRHIDSGFSRVKALDAVYHDIIHAVQGVALLLDELQRNAATQSEQVNAIADEIKRLNGQIAQSSLLTVACAEASDSLIGHSQRLRQSVSKFALA</sequence>
<dbReference type="Pfam" id="PF02203">
    <property type="entry name" value="TarH"/>
    <property type="match status" value="1"/>
</dbReference>
<dbReference type="GO" id="GO:0004888">
    <property type="term" value="F:transmembrane signaling receptor activity"/>
    <property type="evidence" value="ECO:0007669"/>
    <property type="project" value="InterPro"/>
</dbReference>
<keyword evidence="2" id="KW-1003">Cell membrane</keyword>
<dbReference type="InterPro" id="IPR003660">
    <property type="entry name" value="HAMP_dom"/>
</dbReference>
<dbReference type="SMART" id="SM00283">
    <property type="entry name" value="MA"/>
    <property type="match status" value="1"/>
</dbReference>
<keyword evidence="16" id="KW-1185">Reference proteome</keyword>
<keyword evidence="3" id="KW-0488">Methylation</keyword>
<evidence type="ECO:0000256" key="7">
    <source>
        <dbReference type="ARBA" id="ARBA00022989"/>
    </source>
</evidence>
<evidence type="ECO:0000256" key="2">
    <source>
        <dbReference type="ARBA" id="ARBA00022475"/>
    </source>
</evidence>
<dbReference type="Proteomes" id="UP000461443">
    <property type="component" value="Unassembled WGS sequence"/>
</dbReference>